<gene>
    <name evidence="6" type="ORF">Gorai_017451</name>
</gene>
<dbReference type="GO" id="GO:0005634">
    <property type="term" value="C:nucleus"/>
    <property type="evidence" value="ECO:0007669"/>
    <property type="project" value="UniProtKB-SubCell"/>
</dbReference>
<dbReference type="PANTHER" id="PTHR48039:SF5">
    <property type="entry name" value="RNA-BINDING PROTEIN 28"/>
    <property type="match status" value="1"/>
</dbReference>
<feature type="compositionally biased region" description="Polar residues" evidence="5">
    <location>
        <begin position="187"/>
        <end position="197"/>
    </location>
</feature>
<organism evidence="6 7">
    <name type="scientific">Gossypium raimondii</name>
    <name type="common">Peruvian cotton</name>
    <name type="synonym">Gossypium klotzschianum subsp. raimondii</name>
    <dbReference type="NCBI Taxonomy" id="29730"/>
    <lineage>
        <taxon>Eukaryota</taxon>
        <taxon>Viridiplantae</taxon>
        <taxon>Streptophyta</taxon>
        <taxon>Embryophyta</taxon>
        <taxon>Tracheophyta</taxon>
        <taxon>Spermatophyta</taxon>
        <taxon>Magnoliopsida</taxon>
        <taxon>eudicotyledons</taxon>
        <taxon>Gunneridae</taxon>
        <taxon>Pentapetalae</taxon>
        <taxon>rosids</taxon>
        <taxon>malvids</taxon>
        <taxon>Malvales</taxon>
        <taxon>Malvaceae</taxon>
        <taxon>Malvoideae</taxon>
        <taxon>Gossypium</taxon>
    </lineage>
</organism>
<protein>
    <recommendedName>
        <fullName evidence="8">RRM domain-containing protein</fullName>
    </recommendedName>
</protein>
<evidence type="ECO:0000313" key="6">
    <source>
        <dbReference type="EMBL" id="MBA0586721.1"/>
    </source>
</evidence>
<dbReference type="Proteomes" id="UP000593578">
    <property type="component" value="Unassembled WGS sequence"/>
</dbReference>
<dbReference type="InterPro" id="IPR012677">
    <property type="entry name" value="Nucleotide-bd_a/b_plait_sf"/>
</dbReference>
<feature type="region of interest" description="Disordered" evidence="5">
    <location>
        <begin position="175"/>
        <end position="197"/>
    </location>
</feature>
<dbReference type="GO" id="GO:0003729">
    <property type="term" value="F:mRNA binding"/>
    <property type="evidence" value="ECO:0007669"/>
    <property type="project" value="TreeGrafter"/>
</dbReference>
<dbReference type="Gene3D" id="3.30.70.330">
    <property type="match status" value="1"/>
</dbReference>
<dbReference type="InterPro" id="IPR035979">
    <property type="entry name" value="RBD_domain_sf"/>
</dbReference>
<dbReference type="PANTHER" id="PTHR48039">
    <property type="entry name" value="RNA-BINDING MOTIF PROTEIN 14B"/>
    <property type="match status" value="1"/>
</dbReference>
<reference evidence="6 7" key="1">
    <citation type="journal article" date="2019" name="Genome Biol. Evol.">
        <title>Insights into the evolution of the New World diploid cottons (Gossypium, subgenus Houzingenia) based on genome sequencing.</title>
        <authorList>
            <person name="Grover C.E."/>
            <person name="Arick M.A. 2nd"/>
            <person name="Thrash A."/>
            <person name="Conover J.L."/>
            <person name="Sanders W.S."/>
            <person name="Peterson D.G."/>
            <person name="Frelichowski J.E."/>
            <person name="Scheffler J.A."/>
            <person name="Scheffler B.E."/>
            <person name="Wendel J.F."/>
        </authorList>
    </citation>
    <scope>NUCLEOTIDE SEQUENCE [LARGE SCALE GENOMIC DNA]</scope>
    <source>
        <strain evidence="6">8</strain>
        <tissue evidence="6">Leaf</tissue>
    </source>
</reference>
<keyword evidence="4" id="KW-0539">Nucleus</keyword>
<dbReference type="InterPro" id="IPR051945">
    <property type="entry name" value="RRM_MRD1_RNA_proc_ribogen"/>
</dbReference>
<evidence type="ECO:0000313" key="7">
    <source>
        <dbReference type="Proteomes" id="UP000593578"/>
    </source>
</evidence>
<proteinExistence type="predicted"/>
<evidence type="ECO:0000256" key="1">
    <source>
        <dbReference type="ARBA" id="ARBA00004123"/>
    </source>
</evidence>
<evidence type="ECO:0008006" key="8">
    <source>
        <dbReference type="Google" id="ProtNLM"/>
    </source>
</evidence>
<dbReference type="SUPFAM" id="SSF54928">
    <property type="entry name" value="RNA-binding domain, RBD"/>
    <property type="match status" value="1"/>
</dbReference>
<name>A0A7J8PBS1_GOSRA</name>
<comment type="caution">
    <text evidence="6">The sequence shown here is derived from an EMBL/GenBank/DDBJ whole genome shotgun (WGS) entry which is preliminary data.</text>
</comment>
<keyword evidence="2" id="KW-0677">Repeat</keyword>
<comment type="subcellular location">
    <subcellularLocation>
        <location evidence="1">Nucleus</location>
    </subcellularLocation>
</comment>
<evidence type="ECO:0000256" key="2">
    <source>
        <dbReference type="ARBA" id="ARBA00022737"/>
    </source>
</evidence>
<accession>A0A7J8PBS1</accession>
<keyword evidence="3" id="KW-0694">RNA-binding</keyword>
<evidence type="ECO:0000256" key="4">
    <source>
        <dbReference type="ARBA" id="ARBA00023242"/>
    </source>
</evidence>
<sequence>VLFTSVKSAHVAVAKIHQKEIQGGIVWARQLGGEGAKTQKWKLIIRNLPFKAKLNEIKDMFSVAGFVWDAIQKFNGKMFGKRPIAVHWAVPKRLYSGGTNAAVASDDVLETVKKGKVVIKNQSRGVAFDQFLEHQHALGALRVLNNNPEMFGPEHRPIVEFTVDNVQTLKLRKAKLQAQQQDASDDSNNAHQMPSHI</sequence>
<dbReference type="EMBL" id="JABEZZ010000005">
    <property type="protein sequence ID" value="MBA0586721.1"/>
    <property type="molecule type" value="Genomic_DNA"/>
</dbReference>
<dbReference type="AlphaFoldDB" id="A0A7J8PBS1"/>
<evidence type="ECO:0000256" key="5">
    <source>
        <dbReference type="SAM" id="MobiDB-lite"/>
    </source>
</evidence>
<evidence type="ECO:0000256" key="3">
    <source>
        <dbReference type="ARBA" id="ARBA00022884"/>
    </source>
</evidence>
<feature type="non-terminal residue" evidence="6">
    <location>
        <position position="1"/>
    </location>
</feature>